<sequence length="49" mass="5823">MKWQVQYTPFLVDSTIKLTSSSLDYEFVWTRQHTSPIKENPELFSLAKM</sequence>
<evidence type="ECO:0000313" key="1">
    <source>
        <dbReference type="EMBL" id="XBH16362.1"/>
    </source>
</evidence>
<proteinExistence type="predicted"/>
<dbReference type="AlphaFoldDB" id="A0AAU7DG94"/>
<name>A0AAU7DG94_9BACT</name>
<protein>
    <submittedName>
        <fullName evidence="1">Uncharacterized protein</fullName>
    </submittedName>
</protein>
<gene>
    <name evidence="1" type="ORF">P8935_17530</name>
</gene>
<organism evidence="1">
    <name type="scientific">Telmatobacter sp. DSM 110680</name>
    <dbReference type="NCBI Taxonomy" id="3036704"/>
    <lineage>
        <taxon>Bacteria</taxon>
        <taxon>Pseudomonadati</taxon>
        <taxon>Acidobacteriota</taxon>
        <taxon>Terriglobia</taxon>
        <taxon>Terriglobales</taxon>
        <taxon>Acidobacteriaceae</taxon>
        <taxon>Telmatobacter</taxon>
    </lineage>
</organism>
<dbReference type="EMBL" id="CP121196">
    <property type="protein sequence ID" value="XBH16362.1"/>
    <property type="molecule type" value="Genomic_DNA"/>
</dbReference>
<dbReference type="RefSeq" id="WP_348261591.1">
    <property type="nucleotide sequence ID" value="NZ_CP121196.1"/>
</dbReference>
<reference evidence="1" key="1">
    <citation type="submission" date="2023-03" db="EMBL/GenBank/DDBJ databases">
        <title>Edaphobacter sp.</title>
        <authorList>
            <person name="Huber K.J."/>
            <person name="Papendorf J."/>
            <person name="Pilke C."/>
            <person name="Bunk B."/>
            <person name="Sproeer C."/>
            <person name="Pester M."/>
        </authorList>
    </citation>
    <scope>NUCLEOTIDE SEQUENCE</scope>
    <source>
        <strain evidence="1">DSM 110680</strain>
    </source>
</reference>
<accession>A0AAU7DG94</accession>